<protein>
    <submittedName>
        <fullName evidence="1">Uncharacterized protein</fullName>
    </submittedName>
</protein>
<name>A0A5N5GRC8_9ROSA</name>
<organism evidence="1 2">
    <name type="scientific">Pyrus ussuriensis x Pyrus communis</name>
    <dbReference type="NCBI Taxonomy" id="2448454"/>
    <lineage>
        <taxon>Eukaryota</taxon>
        <taxon>Viridiplantae</taxon>
        <taxon>Streptophyta</taxon>
        <taxon>Embryophyta</taxon>
        <taxon>Tracheophyta</taxon>
        <taxon>Spermatophyta</taxon>
        <taxon>Magnoliopsida</taxon>
        <taxon>eudicotyledons</taxon>
        <taxon>Gunneridae</taxon>
        <taxon>Pentapetalae</taxon>
        <taxon>rosids</taxon>
        <taxon>fabids</taxon>
        <taxon>Rosales</taxon>
        <taxon>Rosaceae</taxon>
        <taxon>Amygdaloideae</taxon>
        <taxon>Maleae</taxon>
        <taxon>Pyrus</taxon>
    </lineage>
</organism>
<gene>
    <name evidence="1" type="ORF">D8674_013122</name>
</gene>
<keyword evidence="2" id="KW-1185">Reference proteome</keyword>
<reference evidence="1 2" key="3">
    <citation type="submission" date="2019-11" db="EMBL/GenBank/DDBJ databases">
        <title>A de novo genome assembly of a pear dwarfing rootstock.</title>
        <authorList>
            <person name="Wang F."/>
            <person name="Wang J."/>
            <person name="Li S."/>
            <person name="Zhang Y."/>
            <person name="Fang M."/>
            <person name="Ma L."/>
            <person name="Zhao Y."/>
            <person name="Jiang S."/>
        </authorList>
    </citation>
    <scope>NUCLEOTIDE SEQUENCE [LARGE SCALE GENOMIC DNA]</scope>
    <source>
        <strain evidence="1">S2</strain>
        <tissue evidence="1">Leaf</tissue>
    </source>
</reference>
<evidence type="ECO:0000313" key="2">
    <source>
        <dbReference type="Proteomes" id="UP000327157"/>
    </source>
</evidence>
<reference evidence="1 2" key="1">
    <citation type="submission" date="2019-09" db="EMBL/GenBank/DDBJ databases">
        <authorList>
            <person name="Ou C."/>
        </authorList>
    </citation>
    <scope>NUCLEOTIDE SEQUENCE [LARGE SCALE GENOMIC DNA]</scope>
    <source>
        <strain evidence="1">S2</strain>
        <tissue evidence="1">Leaf</tissue>
    </source>
</reference>
<proteinExistence type="predicted"/>
<dbReference type="EMBL" id="SMOL01000401">
    <property type="protein sequence ID" value="KAB2617253.1"/>
    <property type="molecule type" value="Genomic_DNA"/>
</dbReference>
<reference evidence="2" key="2">
    <citation type="submission" date="2019-10" db="EMBL/GenBank/DDBJ databases">
        <title>A de novo genome assembly of a pear dwarfing rootstock.</title>
        <authorList>
            <person name="Wang F."/>
            <person name="Wang J."/>
            <person name="Li S."/>
            <person name="Zhang Y."/>
            <person name="Fang M."/>
            <person name="Ma L."/>
            <person name="Zhao Y."/>
            <person name="Jiang S."/>
        </authorList>
    </citation>
    <scope>NUCLEOTIDE SEQUENCE [LARGE SCALE GENOMIC DNA]</scope>
</reference>
<evidence type="ECO:0000313" key="1">
    <source>
        <dbReference type="EMBL" id="KAB2617253.1"/>
    </source>
</evidence>
<sequence length="158" mass="17492">MKPTLDGCCKVSVFPRGSCKPTLVDEFSSADGDVQVRGDNVQEQHMEDEGWTQVPVRWTKNNSRGRGFARRDGRSYDNVVKGIRTWVSRADLVSKWCPMVDGGSVSGASGGKSSAMKLVNDKGRVRRRLQTLKSGMKCLWRPRMESLNKCKLGVIGKG</sequence>
<comment type="caution">
    <text evidence="1">The sequence shown here is derived from an EMBL/GenBank/DDBJ whole genome shotgun (WGS) entry which is preliminary data.</text>
</comment>
<dbReference type="AlphaFoldDB" id="A0A5N5GRC8"/>
<accession>A0A5N5GRC8</accession>
<dbReference type="Proteomes" id="UP000327157">
    <property type="component" value="Chromosome 15"/>
</dbReference>